<dbReference type="Pfam" id="PF03564">
    <property type="entry name" value="DUF1759"/>
    <property type="match status" value="1"/>
</dbReference>
<evidence type="ECO:0000313" key="1">
    <source>
        <dbReference type="EMBL" id="KYN07072.1"/>
    </source>
</evidence>
<dbReference type="Proteomes" id="UP000078542">
    <property type="component" value="Unassembled WGS sequence"/>
</dbReference>
<dbReference type="STRING" id="456900.A0A151INM2"/>
<reference evidence="1 2" key="1">
    <citation type="submission" date="2016-03" db="EMBL/GenBank/DDBJ databases">
        <title>Cyphomyrmex costatus WGS genome.</title>
        <authorList>
            <person name="Nygaard S."/>
            <person name="Hu H."/>
            <person name="Boomsma J."/>
            <person name="Zhang G."/>
        </authorList>
    </citation>
    <scope>NUCLEOTIDE SEQUENCE [LARGE SCALE GENOMIC DNA]</scope>
    <source>
        <strain evidence="1">MS0001</strain>
        <tissue evidence="1">Whole body</tissue>
    </source>
</reference>
<dbReference type="PANTHER" id="PTHR47331">
    <property type="entry name" value="PHD-TYPE DOMAIN-CONTAINING PROTEIN"/>
    <property type="match status" value="1"/>
</dbReference>
<sequence length="624" mass="70747">MEKLKSAQKVLRSSFTKAYNAFQIERKKSSPDLTKLQTQFALIRDKASELGELSHKIQDAMLDADEEEEILIKEVENADEYTAKYHQTKIELSDLVEAGPSQMPVPQPIIITSQESIRVLKLPKIELRKFGGEIKDWLSFWSTFRKIHEDATLSREDKFHYLLQSTVKDSRAFEVVNSFPPTADNYEKAVESLKSRFGKKDLLIEFYVRELLKLVLNKSKNISLISIYDKLETHLRALESLGVTTDMCAAMLFPLVESSLPEEILRTWQRAMATMDVSITNVTAKDRLMHLMAFLDKEVESEERIHMAKTCFETNDDSTKSKDKKKLKGDRNQDIVTAAGLLTVKETSTLKCLFCEEPHDSLHCGKARSMSVEQRITLIKNKHEQSESAFNEVSSGLANISLDAKVFLPMLKVKLRGSKGTVNARAVIDTGSHKSYILNRAAEELDYKTVGEQTMVHLLFGGARTKPQNRKACRIYLEHLDGSYKCDFIVFQQEVICHSTPKSNNKPWKEALRQNKVQLSDDGEGDEPITVLIGVDIAGRLFTGKLLQLDNNITAIETKLGWTLMGRNLIDKNKEDTTLMIVSMMTENASVSDLWKLDALGITDPIESKTKEARQAEVKILFRD</sequence>
<dbReference type="InterPro" id="IPR005312">
    <property type="entry name" value="DUF1759"/>
</dbReference>
<name>A0A151INM2_9HYME</name>
<accession>A0A151INM2</accession>
<organism evidence="1 2">
    <name type="scientific">Cyphomyrmex costatus</name>
    <dbReference type="NCBI Taxonomy" id="456900"/>
    <lineage>
        <taxon>Eukaryota</taxon>
        <taxon>Metazoa</taxon>
        <taxon>Ecdysozoa</taxon>
        <taxon>Arthropoda</taxon>
        <taxon>Hexapoda</taxon>
        <taxon>Insecta</taxon>
        <taxon>Pterygota</taxon>
        <taxon>Neoptera</taxon>
        <taxon>Endopterygota</taxon>
        <taxon>Hymenoptera</taxon>
        <taxon>Apocrita</taxon>
        <taxon>Aculeata</taxon>
        <taxon>Formicoidea</taxon>
        <taxon>Formicidae</taxon>
        <taxon>Myrmicinae</taxon>
        <taxon>Cyphomyrmex</taxon>
    </lineage>
</organism>
<proteinExistence type="predicted"/>
<keyword evidence="2" id="KW-1185">Reference proteome</keyword>
<gene>
    <name evidence="1" type="ORF">ALC62_01968</name>
</gene>
<dbReference type="EMBL" id="KQ976921">
    <property type="protein sequence ID" value="KYN07072.1"/>
    <property type="molecule type" value="Genomic_DNA"/>
</dbReference>
<dbReference type="AlphaFoldDB" id="A0A151INM2"/>
<evidence type="ECO:0000313" key="2">
    <source>
        <dbReference type="Proteomes" id="UP000078542"/>
    </source>
</evidence>
<protein>
    <submittedName>
        <fullName evidence="1">Uncharacterized protein</fullName>
    </submittedName>
</protein>